<feature type="compositionally biased region" description="Low complexity" evidence="8">
    <location>
        <begin position="427"/>
        <end position="437"/>
    </location>
</feature>
<accession>A0A7W8D6G8</accession>
<dbReference type="Pfam" id="PF00069">
    <property type="entry name" value="Pkinase"/>
    <property type="match status" value="1"/>
</dbReference>
<feature type="domain" description="Protein kinase" evidence="9">
    <location>
        <begin position="8"/>
        <end position="274"/>
    </location>
</feature>
<evidence type="ECO:0000256" key="3">
    <source>
        <dbReference type="ARBA" id="ARBA00022679"/>
    </source>
</evidence>
<dbReference type="PANTHER" id="PTHR43289:SF6">
    <property type="entry name" value="SERINE_THREONINE-PROTEIN KINASE NEKL-3"/>
    <property type="match status" value="1"/>
</dbReference>
<keyword evidence="4 7" id="KW-0547">Nucleotide-binding</keyword>
<keyword evidence="5 10" id="KW-0418">Kinase</keyword>
<dbReference type="InterPro" id="IPR017441">
    <property type="entry name" value="Protein_kinase_ATP_BS"/>
</dbReference>
<feature type="region of interest" description="Disordered" evidence="8">
    <location>
        <begin position="296"/>
        <end position="346"/>
    </location>
</feature>
<dbReference type="PROSITE" id="PS00107">
    <property type="entry name" value="PROTEIN_KINASE_ATP"/>
    <property type="match status" value="1"/>
</dbReference>
<gene>
    <name evidence="10" type="ORF">HNQ52_001101</name>
</gene>
<evidence type="ECO:0000256" key="8">
    <source>
        <dbReference type="SAM" id="MobiDB-lite"/>
    </source>
</evidence>
<dbReference type="PROSITE" id="PS00108">
    <property type="entry name" value="PROTEIN_KINASE_ST"/>
    <property type="match status" value="1"/>
</dbReference>
<name>A0A7W8D6G8_9GAMM</name>
<dbReference type="Gene3D" id="3.30.200.20">
    <property type="entry name" value="Phosphorylase Kinase, domain 1"/>
    <property type="match status" value="1"/>
</dbReference>
<protein>
    <recommendedName>
        <fullName evidence="1">non-specific serine/threonine protein kinase</fullName>
        <ecNumber evidence="1">2.7.11.1</ecNumber>
    </recommendedName>
</protein>
<evidence type="ECO:0000256" key="7">
    <source>
        <dbReference type="PROSITE-ProRule" id="PRU10141"/>
    </source>
</evidence>
<keyword evidence="3 10" id="KW-0808">Transferase</keyword>
<proteinExistence type="predicted"/>
<dbReference type="Gene3D" id="1.10.510.10">
    <property type="entry name" value="Transferase(Phosphotransferase) domain 1"/>
    <property type="match status" value="1"/>
</dbReference>
<organism evidence="10 11">
    <name type="scientific">Chiayiivirga flava</name>
    <dbReference type="NCBI Taxonomy" id="659595"/>
    <lineage>
        <taxon>Bacteria</taxon>
        <taxon>Pseudomonadati</taxon>
        <taxon>Pseudomonadota</taxon>
        <taxon>Gammaproteobacteria</taxon>
        <taxon>Lysobacterales</taxon>
        <taxon>Lysobacteraceae</taxon>
        <taxon>Chiayiivirga</taxon>
    </lineage>
</organism>
<dbReference type="EC" id="2.7.11.1" evidence="1"/>
<dbReference type="SUPFAM" id="SSF56112">
    <property type="entry name" value="Protein kinase-like (PK-like)"/>
    <property type="match status" value="1"/>
</dbReference>
<dbReference type="InterPro" id="IPR008271">
    <property type="entry name" value="Ser/Thr_kinase_AS"/>
</dbReference>
<dbReference type="AlphaFoldDB" id="A0A7W8D6G8"/>
<evidence type="ECO:0000313" key="11">
    <source>
        <dbReference type="Proteomes" id="UP000521199"/>
    </source>
</evidence>
<dbReference type="InterPro" id="IPR000719">
    <property type="entry name" value="Prot_kinase_dom"/>
</dbReference>
<evidence type="ECO:0000256" key="6">
    <source>
        <dbReference type="ARBA" id="ARBA00022840"/>
    </source>
</evidence>
<feature type="compositionally biased region" description="Pro residues" evidence="8">
    <location>
        <begin position="321"/>
        <end position="331"/>
    </location>
</feature>
<evidence type="ECO:0000256" key="5">
    <source>
        <dbReference type="ARBA" id="ARBA00022777"/>
    </source>
</evidence>
<feature type="binding site" evidence="7">
    <location>
        <position position="37"/>
    </location>
    <ligand>
        <name>ATP</name>
        <dbReference type="ChEBI" id="CHEBI:30616"/>
    </ligand>
</feature>
<evidence type="ECO:0000259" key="9">
    <source>
        <dbReference type="PROSITE" id="PS50011"/>
    </source>
</evidence>
<keyword evidence="2" id="KW-0723">Serine/threonine-protein kinase</keyword>
<dbReference type="PROSITE" id="PS50011">
    <property type="entry name" value="PROTEIN_KINASE_DOM"/>
    <property type="match status" value="1"/>
</dbReference>
<dbReference type="Proteomes" id="UP000521199">
    <property type="component" value="Unassembled WGS sequence"/>
</dbReference>
<sequence length="655" mass="67983">MKTHLGHYEIVAELGRGGMGVVYKGFEPALNRHVAIKELSPSLAHDPNLVERFLREARSMAALSDPHIIQVYFIGTDEATQQPFFAMEFVDGDSLSGLLKREGKLSVENTLKILHQTAQGLATAHDKGVIHRDIKPGNLMLTTRGQVKIADFGIALATQDISKKLTSTGEFVGTPGYLSPEVCLGKIVDQRSDIFSLGIVMFEMLSGKTPFSDESPLGLMLEVVKAEIPDIRGINAEVDPQTAAILTRMVAKEPADRFQSCHDLAAALEAHPLVAKGGTVKFAVAKAAPSDATVVGAPTPASLQQRAPTPPPVVRAATPVPVAPPAPPAGPPTGRSAQRPSVLARDKKSSPVLPLAIAAALVLVLAGGAYAFRGPLGDFARGFGEGFTGSTAAYDSGKATGKATNPVGTSVAANPATDPAATASTALTASNGSSTATVPQTPDASETPVERPASIPVAPVPGGDASMAAATPASQAPAAVAPPATPAVAVDAPAKQVASAQKPREVIPPPPPRVAVVALGDSAITGPARQRIEERLADAGFDIFDAEVSGATNRGDLAGVLSALRRDAAVVIVVKAEPVGSEFITYYGQSSELFTANLNVRAYTVQDKRPVGVGFREKVQFTTLNADTKAEEAVSPRLDRLLGELSAYRPRGSRG</sequence>
<evidence type="ECO:0000256" key="4">
    <source>
        <dbReference type="ARBA" id="ARBA00022741"/>
    </source>
</evidence>
<dbReference type="PANTHER" id="PTHR43289">
    <property type="entry name" value="MITOGEN-ACTIVATED PROTEIN KINASE KINASE KINASE 20-RELATED"/>
    <property type="match status" value="1"/>
</dbReference>
<evidence type="ECO:0000256" key="1">
    <source>
        <dbReference type="ARBA" id="ARBA00012513"/>
    </source>
</evidence>
<reference evidence="10 11" key="1">
    <citation type="submission" date="2020-08" db="EMBL/GenBank/DDBJ databases">
        <title>Genomic Encyclopedia of Type Strains, Phase IV (KMG-IV): sequencing the most valuable type-strain genomes for metagenomic binning, comparative biology and taxonomic classification.</title>
        <authorList>
            <person name="Goeker M."/>
        </authorList>
    </citation>
    <scope>NUCLEOTIDE SEQUENCE [LARGE SCALE GENOMIC DNA]</scope>
    <source>
        <strain evidence="10 11">DSM 24163</strain>
    </source>
</reference>
<dbReference type="EMBL" id="JACHHP010000002">
    <property type="protein sequence ID" value="MBB5207572.1"/>
    <property type="molecule type" value="Genomic_DNA"/>
</dbReference>
<comment type="caution">
    <text evidence="10">The sequence shown here is derived from an EMBL/GenBank/DDBJ whole genome shotgun (WGS) entry which is preliminary data.</text>
</comment>
<keyword evidence="11" id="KW-1185">Reference proteome</keyword>
<evidence type="ECO:0000256" key="2">
    <source>
        <dbReference type="ARBA" id="ARBA00022527"/>
    </source>
</evidence>
<dbReference type="CDD" id="cd14014">
    <property type="entry name" value="STKc_PknB_like"/>
    <property type="match status" value="1"/>
</dbReference>
<dbReference type="GO" id="GO:0004674">
    <property type="term" value="F:protein serine/threonine kinase activity"/>
    <property type="evidence" value="ECO:0007669"/>
    <property type="project" value="UniProtKB-KW"/>
</dbReference>
<feature type="region of interest" description="Disordered" evidence="8">
    <location>
        <begin position="427"/>
        <end position="471"/>
    </location>
</feature>
<dbReference type="RefSeq" id="WP_183960116.1">
    <property type="nucleotide sequence ID" value="NZ_JACHHP010000002.1"/>
</dbReference>
<evidence type="ECO:0000313" key="10">
    <source>
        <dbReference type="EMBL" id="MBB5207572.1"/>
    </source>
</evidence>
<dbReference type="FunFam" id="1.10.510.10:FF:000021">
    <property type="entry name" value="Serine/threonine protein kinase"/>
    <property type="match status" value="1"/>
</dbReference>
<dbReference type="GO" id="GO:0005524">
    <property type="term" value="F:ATP binding"/>
    <property type="evidence" value="ECO:0007669"/>
    <property type="project" value="UniProtKB-UniRule"/>
</dbReference>
<keyword evidence="6 7" id="KW-0067">ATP-binding</keyword>
<dbReference type="SMART" id="SM00220">
    <property type="entry name" value="S_TKc"/>
    <property type="match status" value="1"/>
</dbReference>
<dbReference type="InterPro" id="IPR011009">
    <property type="entry name" value="Kinase-like_dom_sf"/>
</dbReference>